<dbReference type="AlphaFoldDB" id="A0A251T6L2"/>
<dbReference type="InParanoid" id="A0A251T6L2"/>
<dbReference type="EMBL" id="CM007901">
    <property type="protein sequence ID" value="OTG06433.1"/>
    <property type="molecule type" value="Genomic_DNA"/>
</dbReference>
<dbReference type="EMBL" id="MNCJ02000327">
    <property type="protein sequence ID" value="KAF5779873.1"/>
    <property type="molecule type" value="Genomic_DNA"/>
</dbReference>
<proteinExistence type="predicted"/>
<dbReference type="Proteomes" id="UP000215914">
    <property type="component" value="Chromosome 12"/>
</dbReference>
<organism evidence="2 3">
    <name type="scientific">Helianthus annuus</name>
    <name type="common">Common sunflower</name>
    <dbReference type="NCBI Taxonomy" id="4232"/>
    <lineage>
        <taxon>Eukaryota</taxon>
        <taxon>Viridiplantae</taxon>
        <taxon>Streptophyta</taxon>
        <taxon>Embryophyta</taxon>
        <taxon>Tracheophyta</taxon>
        <taxon>Spermatophyta</taxon>
        <taxon>Magnoliopsida</taxon>
        <taxon>eudicotyledons</taxon>
        <taxon>Gunneridae</taxon>
        <taxon>Pentapetalae</taxon>
        <taxon>asterids</taxon>
        <taxon>campanulids</taxon>
        <taxon>Asterales</taxon>
        <taxon>Asteraceae</taxon>
        <taxon>Asteroideae</taxon>
        <taxon>Heliantheae alliance</taxon>
        <taxon>Heliantheae</taxon>
        <taxon>Helianthus</taxon>
    </lineage>
</organism>
<accession>A0A251T6L2</accession>
<protein>
    <submittedName>
        <fullName evidence="2">Uncharacterized protein</fullName>
    </submittedName>
</protein>
<keyword evidence="3" id="KW-1185">Reference proteome</keyword>
<dbReference type="Gramene" id="mRNA:HanXRQr2_Chr12g0564581">
    <property type="protein sequence ID" value="CDS:HanXRQr2_Chr12g0564581.1"/>
    <property type="gene ID" value="HanXRQr2_Chr12g0564581"/>
</dbReference>
<evidence type="ECO:0000313" key="2">
    <source>
        <dbReference type="EMBL" id="OTG06433.1"/>
    </source>
</evidence>
<name>A0A251T6L2_HELAN</name>
<reference evidence="1 3" key="1">
    <citation type="journal article" date="2017" name="Nature">
        <title>The sunflower genome provides insights into oil metabolism, flowering and Asterid evolution.</title>
        <authorList>
            <person name="Badouin H."/>
            <person name="Gouzy J."/>
            <person name="Grassa C.J."/>
            <person name="Murat F."/>
            <person name="Staton S.E."/>
            <person name="Cottret L."/>
            <person name="Lelandais-Briere C."/>
            <person name="Owens G.L."/>
            <person name="Carrere S."/>
            <person name="Mayjonade B."/>
            <person name="Legrand L."/>
            <person name="Gill N."/>
            <person name="Kane N.C."/>
            <person name="Bowers J.E."/>
            <person name="Hubner S."/>
            <person name="Bellec A."/>
            <person name="Berard A."/>
            <person name="Berges H."/>
            <person name="Blanchet N."/>
            <person name="Boniface M.C."/>
            <person name="Brunel D."/>
            <person name="Catrice O."/>
            <person name="Chaidir N."/>
            <person name="Claudel C."/>
            <person name="Donnadieu C."/>
            <person name="Faraut T."/>
            <person name="Fievet G."/>
            <person name="Helmstetter N."/>
            <person name="King M."/>
            <person name="Knapp S.J."/>
            <person name="Lai Z."/>
            <person name="Le Paslier M.C."/>
            <person name="Lippi Y."/>
            <person name="Lorenzon L."/>
            <person name="Mandel J.R."/>
            <person name="Marage G."/>
            <person name="Marchand G."/>
            <person name="Marquand E."/>
            <person name="Bret-Mestries E."/>
            <person name="Morien E."/>
            <person name="Nambeesan S."/>
            <person name="Nguyen T."/>
            <person name="Pegot-Espagnet P."/>
            <person name="Pouilly N."/>
            <person name="Raftis F."/>
            <person name="Sallet E."/>
            <person name="Schiex T."/>
            <person name="Thomas J."/>
            <person name="Vandecasteele C."/>
            <person name="Vares D."/>
            <person name="Vear F."/>
            <person name="Vautrin S."/>
            <person name="Crespi M."/>
            <person name="Mangin B."/>
            <person name="Burke J.M."/>
            <person name="Salse J."/>
            <person name="Munos S."/>
            <person name="Vincourt P."/>
            <person name="Rieseberg L.H."/>
            <person name="Langlade N.B."/>
        </authorList>
    </citation>
    <scope>NUCLEOTIDE SEQUENCE [LARGE SCALE GENOMIC DNA]</scope>
    <source>
        <strain evidence="3">cv. SF193</strain>
        <tissue evidence="1">Leaves</tissue>
    </source>
</reference>
<sequence>MAVSFQEANNENINMNRFCSYHSNLAHKRRWHSNLNLLPLPRASTLPDVTPRE</sequence>
<reference evidence="2" key="2">
    <citation type="submission" date="2017-02" db="EMBL/GenBank/DDBJ databases">
        <title>Sunflower complete genome.</title>
        <authorList>
            <person name="Langlade N."/>
            <person name="Munos S."/>
        </authorList>
    </citation>
    <scope>NUCLEOTIDE SEQUENCE [LARGE SCALE GENOMIC DNA]</scope>
    <source>
        <tissue evidence="2">Leaves</tissue>
    </source>
</reference>
<gene>
    <name evidence="2" type="ORF">HannXRQ_Chr12g0385661</name>
    <name evidence="1" type="ORF">HanXRQr2_Chr12g0564581</name>
</gene>
<evidence type="ECO:0000313" key="1">
    <source>
        <dbReference type="EMBL" id="KAF5779873.1"/>
    </source>
</evidence>
<reference evidence="1" key="3">
    <citation type="submission" date="2020-06" db="EMBL/GenBank/DDBJ databases">
        <title>Helianthus annuus Genome sequencing and assembly Release 2.</title>
        <authorList>
            <person name="Gouzy J."/>
            <person name="Langlade N."/>
            <person name="Munos S."/>
        </authorList>
    </citation>
    <scope>NUCLEOTIDE SEQUENCE</scope>
    <source>
        <tissue evidence="1">Leaves</tissue>
    </source>
</reference>
<evidence type="ECO:0000313" key="3">
    <source>
        <dbReference type="Proteomes" id="UP000215914"/>
    </source>
</evidence>